<dbReference type="Gene3D" id="3.40.50.1000">
    <property type="entry name" value="HAD superfamily/HAD-like"/>
    <property type="match status" value="1"/>
</dbReference>
<dbReference type="InterPro" id="IPR023198">
    <property type="entry name" value="PGP-like_dom2"/>
</dbReference>
<dbReference type="SFLD" id="SFLDS00003">
    <property type="entry name" value="Haloacid_Dehalogenase"/>
    <property type="match status" value="1"/>
</dbReference>
<keyword evidence="1" id="KW-0378">Hydrolase</keyword>
<dbReference type="Pfam" id="PF00702">
    <property type="entry name" value="Hydrolase"/>
    <property type="match status" value="1"/>
</dbReference>
<dbReference type="InterPro" id="IPR036412">
    <property type="entry name" value="HAD-like_sf"/>
</dbReference>
<protein>
    <submittedName>
        <fullName evidence="1">Epoxide hydrolase</fullName>
    </submittedName>
</protein>
<accession>A0A545UWU1</accession>
<name>A0A545UWU1_9HYPO</name>
<dbReference type="STRING" id="43265.A0A545UWU1"/>
<dbReference type="Proteomes" id="UP000315783">
    <property type="component" value="Unassembled WGS sequence"/>
</dbReference>
<dbReference type="AlphaFoldDB" id="A0A545UWU1"/>
<dbReference type="PANTHER" id="PTHR47829">
    <property type="entry name" value="HYDROLASE, PUTATIVE (AFU_ORTHOLOGUE AFUA_1G12880)-RELATED"/>
    <property type="match status" value="1"/>
</dbReference>
<dbReference type="Gene3D" id="1.10.150.240">
    <property type="entry name" value="Putative phosphatase, domain 2"/>
    <property type="match status" value="1"/>
</dbReference>
<keyword evidence="2" id="KW-1185">Reference proteome</keyword>
<evidence type="ECO:0000313" key="1">
    <source>
        <dbReference type="EMBL" id="TQV93927.1"/>
    </source>
</evidence>
<organism evidence="1 2">
    <name type="scientific">Cordyceps javanica</name>
    <dbReference type="NCBI Taxonomy" id="43265"/>
    <lineage>
        <taxon>Eukaryota</taxon>
        <taxon>Fungi</taxon>
        <taxon>Dikarya</taxon>
        <taxon>Ascomycota</taxon>
        <taxon>Pezizomycotina</taxon>
        <taxon>Sordariomycetes</taxon>
        <taxon>Hypocreomycetidae</taxon>
        <taxon>Hypocreales</taxon>
        <taxon>Cordycipitaceae</taxon>
        <taxon>Cordyceps</taxon>
    </lineage>
</organism>
<dbReference type="SUPFAM" id="SSF56784">
    <property type="entry name" value="HAD-like"/>
    <property type="match status" value="1"/>
</dbReference>
<dbReference type="PANTHER" id="PTHR47829:SF1">
    <property type="entry name" value="HAD FAMILY PHOSPHATASE"/>
    <property type="match status" value="1"/>
</dbReference>
<dbReference type="EMBL" id="SPUK01000011">
    <property type="protein sequence ID" value="TQV93927.1"/>
    <property type="molecule type" value="Genomic_DNA"/>
</dbReference>
<gene>
    <name evidence="1" type="ORF">IF1G_07659</name>
</gene>
<proteinExistence type="predicted"/>
<dbReference type="CDD" id="cd02603">
    <property type="entry name" value="HAD_sEH-N_like"/>
    <property type="match status" value="1"/>
</dbReference>
<dbReference type="InterPro" id="IPR023214">
    <property type="entry name" value="HAD_sf"/>
</dbReference>
<dbReference type="GO" id="GO:0016787">
    <property type="term" value="F:hydrolase activity"/>
    <property type="evidence" value="ECO:0007669"/>
    <property type="project" value="UniProtKB-KW"/>
</dbReference>
<dbReference type="SFLD" id="SFLDG01129">
    <property type="entry name" value="C1.5:_HAD__Beta-PGM__Phosphata"/>
    <property type="match status" value="1"/>
</dbReference>
<comment type="caution">
    <text evidence="1">The sequence shown here is derived from an EMBL/GenBank/DDBJ whole genome shotgun (WGS) entry which is preliminary data.</text>
</comment>
<reference evidence="1 2" key="1">
    <citation type="journal article" date="2019" name="Appl. Microbiol. Biotechnol.">
        <title>Genome sequence of Isaria javanica and comparative genome analysis insights into family S53 peptidase evolution in fungal entomopathogens.</title>
        <authorList>
            <person name="Lin R."/>
            <person name="Zhang X."/>
            <person name="Xin B."/>
            <person name="Zou M."/>
            <person name="Gao Y."/>
            <person name="Qin F."/>
            <person name="Hu Q."/>
            <person name="Xie B."/>
            <person name="Cheng X."/>
        </authorList>
    </citation>
    <scope>NUCLEOTIDE SEQUENCE [LARGE SCALE GENOMIC DNA]</scope>
    <source>
        <strain evidence="1 2">IJ1G</strain>
    </source>
</reference>
<sequence length="349" mass="39009">MALPDFHATGLENPADMGHYRGKERFNRGSSTSIVVLDDKCVIMSEFGEEPPADLIIEAIDGELYGPKQPKVILFDIGGVCVVSPFQAILDHELSLGIPPGWINYSISKSAPHGFWHRLERGDIAMDAAFFEGFNRDLHQESLWEVFYQRERAKNPKLDDKTPSLPKLDGKWLFNEMMSSSINHDPWMFPALQSLKATNKYIIAALSNTVIFPPGHKLHQPDFFSGPLRGLFDVFISSAHVGHRKPEPSIYKLATKKLDAFAKDNASSPRNRNLGWESGVKPTEVLFLDDIGENLKAASKEGFKTLKVNLGRAYEAVDELEKITGLELEGDHPKVPVKPRFSRAKASKI</sequence>
<evidence type="ECO:0000313" key="2">
    <source>
        <dbReference type="Proteomes" id="UP000315783"/>
    </source>
</evidence>
<dbReference type="InterPro" id="IPR052898">
    <property type="entry name" value="ACAD10-like"/>
</dbReference>